<comment type="caution">
    <text evidence="2">The sequence shown here is derived from an EMBL/GenBank/DDBJ whole genome shotgun (WGS) entry which is preliminary data.</text>
</comment>
<dbReference type="EMBL" id="JBHTKA010000014">
    <property type="protein sequence ID" value="MFD1002789.1"/>
    <property type="molecule type" value="Genomic_DNA"/>
</dbReference>
<keyword evidence="1" id="KW-1133">Transmembrane helix</keyword>
<reference evidence="3" key="1">
    <citation type="journal article" date="2019" name="Int. J. Syst. Evol. Microbiol.">
        <title>The Global Catalogue of Microorganisms (GCM) 10K type strain sequencing project: providing services to taxonomists for standard genome sequencing and annotation.</title>
        <authorList>
            <consortium name="The Broad Institute Genomics Platform"/>
            <consortium name="The Broad Institute Genome Sequencing Center for Infectious Disease"/>
            <person name="Wu L."/>
            <person name="Ma J."/>
        </authorList>
    </citation>
    <scope>NUCLEOTIDE SEQUENCE [LARGE SCALE GENOMIC DNA]</scope>
    <source>
        <strain evidence="3">CCUG 58938</strain>
    </source>
</reference>
<dbReference type="Proteomes" id="UP001597112">
    <property type="component" value="Unassembled WGS sequence"/>
</dbReference>
<evidence type="ECO:0000256" key="1">
    <source>
        <dbReference type="SAM" id="Phobius"/>
    </source>
</evidence>
<organism evidence="2 3">
    <name type="scientific">Ohtaekwangia kribbensis</name>
    <dbReference type="NCBI Taxonomy" id="688913"/>
    <lineage>
        <taxon>Bacteria</taxon>
        <taxon>Pseudomonadati</taxon>
        <taxon>Bacteroidota</taxon>
        <taxon>Cytophagia</taxon>
        <taxon>Cytophagales</taxon>
        <taxon>Fulvivirgaceae</taxon>
        <taxon>Ohtaekwangia</taxon>
    </lineage>
</organism>
<keyword evidence="3" id="KW-1185">Reference proteome</keyword>
<dbReference type="RefSeq" id="WP_377584464.1">
    <property type="nucleotide sequence ID" value="NZ_JBHTKA010000014.1"/>
</dbReference>
<feature type="transmembrane region" description="Helical" evidence="1">
    <location>
        <begin position="45"/>
        <end position="63"/>
    </location>
</feature>
<keyword evidence="1" id="KW-0812">Transmembrane</keyword>
<protein>
    <submittedName>
        <fullName evidence="2">Uncharacterized protein</fullName>
    </submittedName>
</protein>
<evidence type="ECO:0000313" key="3">
    <source>
        <dbReference type="Proteomes" id="UP001597112"/>
    </source>
</evidence>
<feature type="transmembrane region" description="Helical" evidence="1">
    <location>
        <begin position="12"/>
        <end position="33"/>
    </location>
</feature>
<proteinExistence type="predicted"/>
<name>A0ABW3KAN8_9BACT</name>
<keyword evidence="1" id="KW-0472">Membrane</keyword>
<sequence>MKKYESSLVKASLCILRNHLSILFVLTSAVYIINDFSLPEIDVRLALAFFGLYLLGVYSYLGITNNDFILTDDTLEVVGKVPLFRRRRKFLLYDINMALFRHDWTVTVGEGIKPRIVQFFVKEISQLLFPFDYKWVEITTHHTFRFYCFGLSYNYFDNKGPLFEDLHKALRAKGIPVKWTRYASMLTRSSGFERAQENQPHKYFSKP</sequence>
<gene>
    <name evidence="2" type="ORF">ACFQ21_25915</name>
</gene>
<evidence type="ECO:0000313" key="2">
    <source>
        <dbReference type="EMBL" id="MFD1002789.1"/>
    </source>
</evidence>
<accession>A0ABW3KAN8</accession>